<dbReference type="Proteomes" id="UP000194873">
    <property type="component" value="Unassembled WGS sequence"/>
</dbReference>
<comment type="caution">
    <text evidence="3">The sequence shown here is derived from an EMBL/GenBank/DDBJ whole genome shotgun (WGS) entry which is preliminary data.</text>
</comment>
<evidence type="ECO:0000256" key="1">
    <source>
        <dbReference type="SAM" id="Phobius"/>
    </source>
</evidence>
<evidence type="ECO:0000313" key="4">
    <source>
        <dbReference type="Proteomes" id="UP000194873"/>
    </source>
</evidence>
<dbReference type="Pfam" id="PF04397">
    <property type="entry name" value="LytTR"/>
    <property type="match status" value="1"/>
</dbReference>
<dbReference type="SMART" id="SM00850">
    <property type="entry name" value="LytTR"/>
    <property type="match status" value="1"/>
</dbReference>
<dbReference type="OrthoDB" id="1420878at2"/>
<dbReference type="PANTHER" id="PTHR37299">
    <property type="entry name" value="TRANSCRIPTIONAL REGULATOR-RELATED"/>
    <property type="match status" value="1"/>
</dbReference>
<name>A0A243W719_9BACT</name>
<keyword evidence="1" id="KW-1133">Transmembrane helix</keyword>
<feature type="domain" description="HTH LytTR-type" evidence="2">
    <location>
        <begin position="194"/>
        <end position="303"/>
    </location>
</feature>
<dbReference type="PANTHER" id="PTHR37299:SF1">
    <property type="entry name" value="STAGE 0 SPORULATION PROTEIN A HOMOLOG"/>
    <property type="match status" value="1"/>
</dbReference>
<dbReference type="RefSeq" id="WP_086596727.1">
    <property type="nucleotide sequence ID" value="NZ_MTSE01000023.1"/>
</dbReference>
<dbReference type="PROSITE" id="PS50930">
    <property type="entry name" value="HTH_LYTTR"/>
    <property type="match status" value="1"/>
</dbReference>
<accession>A0A243W719</accession>
<evidence type="ECO:0000313" key="3">
    <source>
        <dbReference type="EMBL" id="OUJ70371.1"/>
    </source>
</evidence>
<gene>
    <name evidence="3" type="ORF">BXP70_24350</name>
</gene>
<organism evidence="3 4">
    <name type="scientific">Hymenobacter crusticola</name>
    <dbReference type="NCBI Taxonomy" id="1770526"/>
    <lineage>
        <taxon>Bacteria</taxon>
        <taxon>Pseudomonadati</taxon>
        <taxon>Bacteroidota</taxon>
        <taxon>Cytophagia</taxon>
        <taxon>Cytophagales</taxon>
        <taxon>Hymenobacteraceae</taxon>
        <taxon>Hymenobacter</taxon>
    </lineage>
</organism>
<feature type="transmembrane region" description="Helical" evidence="1">
    <location>
        <begin position="126"/>
        <end position="146"/>
    </location>
</feature>
<keyword evidence="1" id="KW-0812">Transmembrane</keyword>
<feature type="transmembrane region" description="Helical" evidence="1">
    <location>
        <begin position="87"/>
        <end position="106"/>
    </location>
</feature>
<evidence type="ECO:0000259" key="2">
    <source>
        <dbReference type="PROSITE" id="PS50930"/>
    </source>
</evidence>
<dbReference type="InterPro" id="IPR046947">
    <property type="entry name" value="LytR-like"/>
</dbReference>
<dbReference type="Gene3D" id="2.40.50.1020">
    <property type="entry name" value="LytTr DNA-binding domain"/>
    <property type="match status" value="1"/>
</dbReference>
<sequence>MSSLPPTAPSVLLRPQYRDQWVQLVGVPLITAFGYYLTYNNIHLNWMMAYELVSDACKIFLVWQVARQVVLALDKRYAWQHGLLRRLALQVPLTCLVGAATLTGLVHLEYAFLRDYPMEHYWDFDLVIALIFLLLFNVIYTGLYYYDQYRRNRALYQQSEAEKQVLAEQMAGWHEQSKQQRTGTAASPAQPEHLVVKLGRREVVVPYGEIRCCYSAGKETYLLTLDDKQYLLDYSLDRLSEQLPSALFFRANRQFLLTAKAVELVQPDTHGKLVAQLTAAPRLPERIVISRDRAPAFRQWLRGRPEPGEPYDSSPK</sequence>
<dbReference type="InterPro" id="IPR007492">
    <property type="entry name" value="LytTR_DNA-bd_dom"/>
</dbReference>
<keyword evidence="1" id="KW-0472">Membrane</keyword>
<dbReference type="GO" id="GO:0000156">
    <property type="term" value="F:phosphorelay response regulator activity"/>
    <property type="evidence" value="ECO:0007669"/>
    <property type="project" value="InterPro"/>
</dbReference>
<dbReference type="AlphaFoldDB" id="A0A243W719"/>
<proteinExistence type="predicted"/>
<keyword evidence="4" id="KW-1185">Reference proteome</keyword>
<protein>
    <recommendedName>
        <fullName evidence="2">HTH LytTR-type domain-containing protein</fullName>
    </recommendedName>
</protein>
<reference evidence="3 4" key="1">
    <citation type="submission" date="2017-01" db="EMBL/GenBank/DDBJ databases">
        <title>A new Hymenobacter.</title>
        <authorList>
            <person name="Liang Y."/>
            <person name="Feng F."/>
        </authorList>
    </citation>
    <scope>NUCLEOTIDE SEQUENCE [LARGE SCALE GENOMIC DNA]</scope>
    <source>
        <strain evidence="3">MIMBbqt21</strain>
    </source>
</reference>
<dbReference type="EMBL" id="MTSE01000023">
    <property type="protein sequence ID" value="OUJ70371.1"/>
    <property type="molecule type" value="Genomic_DNA"/>
</dbReference>
<feature type="transmembrane region" description="Helical" evidence="1">
    <location>
        <begin position="21"/>
        <end position="38"/>
    </location>
</feature>
<dbReference type="GO" id="GO:0003677">
    <property type="term" value="F:DNA binding"/>
    <property type="evidence" value="ECO:0007669"/>
    <property type="project" value="InterPro"/>
</dbReference>